<feature type="transmembrane region" description="Helical" evidence="2">
    <location>
        <begin position="9"/>
        <end position="26"/>
    </location>
</feature>
<comment type="caution">
    <text evidence="3">The sequence shown here is derived from an EMBL/GenBank/DDBJ whole genome shotgun (WGS) entry which is preliminary data.</text>
</comment>
<dbReference type="Proteomes" id="UP001144612">
    <property type="component" value="Unassembled WGS sequence"/>
</dbReference>
<name>A0ABT4D549_9CLOT</name>
<dbReference type="Gene3D" id="2.170.120.40">
    <property type="entry name" value="YbbR-like domain"/>
    <property type="match status" value="2"/>
</dbReference>
<feature type="region of interest" description="Disordered" evidence="1">
    <location>
        <begin position="405"/>
        <end position="434"/>
    </location>
</feature>
<dbReference type="Pfam" id="PF07949">
    <property type="entry name" value="YbbR"/>
    <property type="match status" value="3"/>
</dbReference>
<evidence type="ECO:0000313" key="3">
    <source>
        <dbReference type="EMBL" id="MCY6957414.1"/>
    </source>
</evidence>
<evidence type="ECO:0000256" key="1">
    <source>
        <dbReference type="SAM" id="MobiDB-lite"/>
    </source>
</evidence>
<organism evidence="3 4">
    <name type="scientific">Clostridium brassicae</name>
    <dbReference type="NCBI Taxonomy" id="2999072"/>
    <lineage>
        <taxon>Bacteria</taxon>
        <taxon>Bacillati</taxon>
        <taxon>Bacillota</taxon>
        <taxon>Clostridia</taxon>
        <taxon>Eubacteriales</taxon>
        <taxon>Clostridiaceae</taxon>
        <taxon>Clostridium</taxon>
    </lineage>
</organism>
<dbReference type="PANTHER" id="PTHR37804">
    <property type="entry name" value="CDAA REGULATORY PROTEIN CDAR"/>
    <property type="match status" value="1"/>
</dbReference>
<keyword evidence="2" id="KW-1133">Transmembrane helix</keyword>
<dbReference type="RefSeq" id="WP_268059781.1">
    <property type="nucleotide sequence ID" value="NZ_JAPQFJ010000002.1"/>
</dbReference>
<accession>A0ABT4D549</accession>
<dbReference type="EMBL" id="JAPQFJ010000002">
    <property type="protein sequence ID" value="MCY6957414.1"/>
    <property type="molecule type" value="Genomic_DNA"/>
</dbReference>
<keyword evidence="4" id="KW-1185">Reference proteome</keyword>
<evidence type="ECO:0000313" key="4">
    <source>
        <dbReference type="Proteomes" id="UP001144612"/>
    </source>
</evidence>
<dbReference type="PANTHER" id="PTHR37804:SF1">
    <property type="entry name" value="CDAA REGULATORY PROTEIN CDAR"/>
    <property type="match status" value="1"/>
</dbReference>
<gene>
    <name evidence="3" type="ORF">OW729_02205</name>
</gene>
<keyword evidence="2" id="KW-0472">Membrane</keyword>
<proteinExistence type="predicted"/>
<dbReference type="InterPro" id="IPR053154">
    <property type="entry name" value="c-di-AMP_regulator"/>
</dbReference>
<dbReference type="Gene3D" id="2.170.120.30">
    <property type="match status" value="2"/>
</dbReference>
<dbReference type="InterPro" id="IPR012505">
    <property type="entry name" value="YbbR"/>
</dbReference>
<reference evidence="3" key="1">
    <citation type="submission" date="2022-12" db="EMBL/GenBank/DDBJ databases">
        <title>Clostridium sp. nov., isolated from industrial wastewater.</title>
        <authorList>
            <person name="Jiayan W."/>
        </authorList>
    </citation>
    <scope>NUCLEOTIDE SEQUENCE</scope>
    <source>
        <strain evidence="3">ZC22-4</strain>
    </source>
</reference>
<protein>
    <submittedName>
        <fullName evidence="3">CdaR family protein</fullName>
    </submittedName>
</protein>
<evidence type="ECO:0000256" key="2">
    <source>
        <dbReference type="SAM" id="Phobius"/>
    </source>
</evidence>
<sequence>MVKKSRQQLIIKICCFIAAFVLWLYTSNDEATSKTYKISNIAVEIVNEDVLTQSGLTLSPNQNFTTSLKITGMPSELYSVKADEFKITADVGAYALKKGSNRIPINIVKRPNKNINIINDGSMWMTIQVDDYVEKSFQVKSRFNGDSKNGFYKEPPIITPDNVVVSGAKQYVDKVDGVFAEIKIDNSDKNINMLAPLKALDKTGREIPEVQISPKFVDVVVPIQKTKQVGLNIKTKGKLKSGLTLKAIKPKYDKVVITGDPKDLVAIEKIDTEPIDLSHITPDKSYVKLNLIIPSGIKLIKEEQSISAQVVLDTTTEKNIGLKIEVKNVKKGFIAKLDNYNLSLKISGTKTLVDSIKNSDIQCFVNLESLEEGEYTIPVNIKLPSGINKVSQSIEFAKVVISKEVTTSKPEDGNGNSNTNSNGEGTTNTKPTSN</sequence>
<feature type="compositionally biased region" description="Low complexity" evidence="1">
    <location>
        <begin position="413"/>
        <end position="434"/>
    </location>
</feature>
<keyword evidence="2" id="KW-0812">Transmembrane</keyword>